<dbReference type="EMBL" id="JAIHOM010000027">
    <property type="protein sequence ID" value="MCW6036062.1"/>
    <property type="molecule type" value="Genomic_DNA"/>
</dbReference>
<protein>
    <submittedName>
        <fullName evidence="2">HetZ-related protein</fullName>
    </submittedName>
</protein>
<dbReference type="NCBIfam" id="NF037964">
    <property type="entry name" value="HetZ_related"/>
    <property type="match status" value="1"/>
</dbReference>
<feature type="compositionally biased region" description="Polar residues" evidence="1">
    <location>
        <begin position="8"/>
        <end position="23"/>
    </location>
</feature>
<gene>
    <name evidence="2" type="ORF">K4A83_07220</name>
</gene>
<keyword evidence="3" id="KW-1185">Reference proteome</keyword>
<comment type="caution">
    <text evidence="2">The sequence shown here is derived from an EMBL/GenBank/DDBJ whole genome shotgun (WGS) entry which is preliminary data.</text>
</comment>
<dbReference type="InterPro" id="IPR049910">
    <property type="entry name" value="HetZ-rel"/>
</dbReference>
<accession>A0ABT3L3M6</accession>
<sequence length="395" mass="45946">MQAHTCHFVSQSTDPTTTHPEKQQSPLEFVLLEEIRDRAGLSGRSAHAVAHRIAEEVRRVCSKSDRIQGSGEVRTHLLYLGYHRLNKCLSYFKLGAKQGRVELHSNLSVMVYRHIAPTRLQMGFSGRYNLIEDFLQDFYVESLKAFRRENEVAEDYQPRTQLELAEYMAFTEQYAKRRITLPNGYAQQLIILRAQSFSRRQPKETSVDLEQAVEFAKDEDAQAYQRSATVQQVRSQMVADTPDPWENVKRDRVIASLFEYLKDQGHSDCADYLALKLQDLPASEIDEILGLTPRQRDYLQQRFKYHVDKFARTTHWKLVHQWLDADLDQKLGMTYDQWQQFQSQISEGDRELLALKQNQVSDAEIQTRLGCSAKKLQKRWTALLDLASKMRNEAQ</sequence>
<evidence type="ECO:0000313" key="2">
    <source>
        <dbReference type="EMBL" id="MCW6036062.1"/>
    </source>
</evidence>
<organism evidence="2 3">
    <name type="scientific">Spirulina subsalsa FACHB-351</name>
    <dbReference type="NCBI Taxonomy" id="234711"/>
    <lineage>
        <taxon>Bacteria</taxon>
        <taxon>Bacillati</taxon>
        <taxon>Cyanobacteriota</taxon>
        <taxon>Cyanophyceae</taxon>
        <taxon>Spirulinales</taxon>
        <taxon>Spirulinaceae</taxon>
        <taxon>Spirulina</taxon>
    </lineage>
</organism>
<feature type="region of interest" description="Disordered" evidence="1">
    <location>
        <begin position="1"/>
        <end position="23"/>
    </location>
</feature>
<proteinExistence type="predicted"/>
<name>A0ABT3L3M6_9CYAN</name>
<evidence type="ECO:0000313" key="3">
    <source>
        <dbReference type="Proteomes" id="UP001526426"/>
    </source>
</evidence>
<reference evidence="2 3" key="1">
    <citation type="submission" date="2021-08" db="EMBL/GenBank/DDBJ databases">
        <title>Draft genome sequence of Spirulina subsalsa with high tolerance to salinity and hype-accumulation of phycocyanin.</title>
        <authorList>
            <person name="Pei H."/>
            <person name="Jiang L."/>
        </authorList>
    </citation>
    <scope>NUCLEOTIDE SEQUENCE [LARGE SCALE GENOMIC DNA]</scope>
    <source>
        <strain evidence="2 3">FACHB-351</strain>
    </source>
</reference>
<dbReference type="Proteomes" id="UP001526426">
    <property type="component" value="Unassembled WGS sequence"/>
</dbReference>
<evidence type="ECO:0000256" key="1">
    <source>
        <dbReference type="SAM" id="MobiDB-lite"/>
    </source>
</evidence>
<dbReference type="RefSeq" id="WP_265263798.1">
    <property type="nucleotide sequence ID" value="NZ_JAIHOM010000027.1"/>
</dbReference>